<proteinExistence type="inferred from homology"/>
<dbReference type="PIRSF" id="PIRSF000615">
    <property type="entry name" value="TyrPK_CSF1-R"/>
    <property type="match status" value="1"/>
</dbReference>
<comment type="subcellular location">
    <subcellularLocation>
        <location evidence="1">Membrane</location>
        <topology evidence="1">Single-pass membrane protein</topology>
    </subcellularLocation>
</comment>
<dbReference type="InterPro" id="IPR036179">
    <property type="entry name" value="Ig-like_dom_sf"/>
</dbReference>
<dbReference type="STRING" id="46731.A0A3M6UHZ2"/>
<dbReference type="EMBL" id="RCHS01001504">
    <property type="protein sequence ID" value="RMX53179.1"/>
    <property type="molecule type" value="Genomic_DNA"/>
</dbReference>
<dbReference type="GO" id="GO:0004714">
    <property type="term" value="F:transmembrane receptor protein tyrosine kinase activity"/>
    <property type="evidence" value="ECO:0007669"/>
    <property type="project" value="UniProtKB-EC"/>
</dbReference>
<accession>A0A3M6UHZ2</accession>
<evidence type="ECO:0000259" key="24">
    <source>
        <dbReference type="PROSITE" id="PS50835"/>
    </source>
</evidence>
<evidence type="ECO:0000256" key="16">
    <source>
        <dbReference type="ARBA" id="ARBA00023319"/>
    </source>
</evidence>
<dbReference type="InterPro" id="IPR003961">
    <property type="entry name" value="FN3_dom"/>
</dbReference>
<name>A0A3M6UHZ2_POCDA</name>
<evidence type="ECO:0000256" key="21">
    <source>
        <dbReference type="SAM" id="MobiDB-lite"/>
    </source>
</evidence>
<keyword evidence="8" id="KW-0418">Kinase</keyword>
<feature type="region of interest" description="Disordered" evidence="21">
    <location>
        <begin position="268"/>
        <end position="296"/>
    </location>
</feature>
<dbReference type="InterPro" id="IPR008266">
    <property type="entry name" value="Tyr_kinase_AS"/>
</dbReference>
<dbReference type="Gene3D" id="3.30.200.20">
    <property type="entry name" value="Phosphorylase Kinase, domain 1"/>
    <property type="match status" value="1"/>
</dbReference>
<dbReference type="InterPro" id="IPR003599">
    <property type="entry name" value="Ig_sub"/>
</dbReference>
<evidence type="ECO:0000313" key="27">
    <source>
        <dbReference type="Proteomes" id="UP000275408"/>
    </source>
</evidence>
<evidence type="ECO:0000256" key="11">
    <source>
        <dbReference type="ARBA" id="ARBA00023136"/>
    </source>
</evidence>
<dbReference type="SUPFAM" id="SSF56112">
    <property type="entry name" value="Protein kinase-like (PK-like)"/>
    <property type="match status" value="1"/>
</dbReference>
<dbReference type="PROSITE" id="PS50853">
    <property type="entry name" value="FN3"/>
    <property type="match status" value="1"/>
</dbReference>
<dbReference type="GO" id="GO:0007169">
    <property type="term" value="P:cell surface receptor protein tyrosine kinase signaling pathway"/>
    <property type="evidence" value="ECO:0007669"/>
    <property type="project" value="TreeGrafter"/>
</dbReference>
<evidence type="ECO:0000256" key="20">
    <source>
        <dbReference type="PIRSR" id="PIRSR000615-4"/>
    </source>
</evidence>
<dbReference type="InterPro" id="IPR000719">
    <property type="entry name" value="Prot_kinase_dom"/>
</dbReference>
<feature type="binding site" evidence="19">
    <location>
        <position position="538"/>
    </location>
    <ligand>
        <name>Mg(2+)</name>
        <dbReference type="ChEBI" id="CHEBI:18420"/>
    </ligand>
</feature>
<keyword evidence="5 22" id="KW-0812">Transmembrane</keyword>
<feature type="domain" description="Fibronectin type-III" evidence="25">
    <location>
        <begin position="176"/>
        <end position="271"/>
    </location>
</feature>
<dbReference type="SMART" id="SM00409">
    <property type="entry name" value="IG"/>
    <property type="match status" value="2"/>
</dbReference>
<dbReference type="InterPro" id="IPR001245">
    <property type="entry name" value="Ser-Thr/Tyr_kinase_cat_dom"/>
</dbReference>
<keyword evidence="6" id="KW-0677">Repeat</keyword>
<evidence type="ECO:0000256" key="6">
    <source>
        <dbReference type="ARBA" id="ARBA00022737"/>
    </source>
</evidence>
<evidence type="ECO:0000256" key="18">
    <source>
        <dbReference type="PIRSR" id="PIRSR000615-2"/>
    </source>
</evidence>
<dbReference type="PROSITE" id="PS00109">
    <property type="entry name" value="PROTEIN_KINASE_TYR"/>
    <property type="match status" value="1"/>
</dbReference>
<keyword evidence="19" id="KW-0479">Metal-binding</keyword>
<dbReference type="GO" id="GO:0005524">
    <property type="term" value="F:ATP binding"/>
    <property type="evidence" value="ECO:0007669"/>
    <property type="project" value="UniProtKB-KW"/>
</dbReference>
<feature type="active site" description="Proton acceptor" evidence="17">
    <location>
        <position position="533"/>
    </location>
</feature>
<evidence type="ECO:0000259" key="23">
    <source>
        <dbReference type="PROSITE" id="PS50011"/>
    </source>
</evidence>
<evidence type="ECO:0000256" key="2">
    <source>
        <dbReference type="ARBA" id="ARBA00006692"/>
    </source>
</evidence>
<dbReference type="PROSITE" id="PS50835">
    <property type="entry name" value="IG_LIKE"/>
    <property type="match status" value="2"/>
</dbReference>
<dbReference type="AlphaFoldDB" id="A0A3M6UHZ2"/>
<dbReference type="GO" id="GO:0005886">
    <property type="term" value="C:plasma membrane"/>
    <property type="evidence" value="ECO:0007669"/>
    <property type="project" value="TreeGrafter"/>
</dbReference>
<dbReference type="Gene3D" id="1.10.510.10">
    <property type="entry name" value="Transferase(Phosphotransferase) domain 1"/>
    <property type="match status" value="1"/>
</dbReference>
<feature type="binding site" evidence="18">
    <location>
        <position position="537"/>
    </location>
    <ligand>
        <name>ATP</name>
        <dbReference type="ChEBI" id="CHEBI:30616"/>
    </ligand>
</feature>
<dbReference type="SUPFAM" id="SSF48726">
    <property type="entry name" value="Immunoglobulin"/>
    <property type="match status" value="2"/>
</dbReference>
<evidence type="ECO:0000256" key="4">
    <source>
        <dbReference type="ARBA" id="ARBA00022679"/>
    </source>
</evidence>
<dbReference type="InterPro" id="IPR036116">
    <property type="entry name" value="FN3_sf"/>
</dbReference>
<evidence type="ECO:0000256" key="10">
    <source>
        <dbReference type="ARBA" id="ARBA00022989"/>
    </source>
</evidence>
<dbReference type="InterPro" id="IPR007110">
    <property type="entry name" value="Ig-like_dom"/>
</dbReference>
<evidence type="ECO:0000256" key="7">
    <source>
        <dbReference type="ARBA" id="ARBA00022741"/>
    </source>
</evidence>
<evidence type="ECO:0000256" key="13">
    <source>
        <dbReference type="ARBA" id="ARBA00023157"/>
    </source>
</evidence>
<keyword evidence="14" id="KW-0675">Receptor</keyword>
<dbReference type="GO" id="GO:0046872">
    <property type="term" value="F:metal ion binding"/>
    <property type="evidence" value="ECO:0007669"/>
    <property type="project" value="UniProtKB-KW"/>
</dbReference>
<evidence type="ECO:0000256" key="22">
    <source>
        <dbReference type="SAM" id="Phobius"/>
    </source>
</evidence>
<dbReference type="InterPro" id="IPR020635">
    <property type="entry name" value="Tyr_kinase_cat_dom"/>
</dbReference>
<evidence type="ECO:0000256" key="12">
    <source>
        <dbReference type="ARBA" id="ARBA00023137"/>
    </source>
</evidence>
<keyword evidence="11 22" id="KW-0472">Membrane</keyword>
<dbReference type="OrthoDB" id="1668230at2759"/>
<dbReference type="PROSITE" id="PS50011">
    <property type="entry name" value="PROTEIN_KINASE_DOM"/>
    <property type="match status" value="1"/>
</dbReference>
<dbReference type="CDD" id="cd00096">
    <property type="entry name" value="Ig"/>
    <property type="match status" value="1"/>
</dbReference>
<dbReference type="SUPFAM" id="SSF49265">
    <property type="entry name" value="Fibronectin type III"/>
    <property type="match status" value="1"/>
</dbReference>
<keyword evidence="10 22" id="KW-1133">Transmembrane helix</keyword>
<keyword evidence="7 18" id="KW-0547">Nucleotide-binding</keyword>
<evidence type="ECO:0000256" key="14">
    <source>
        <dbReference type="ARBA" id="ARBA00023170"/>
    </source>
</evidence>
<dbReference type="InterPro" id="IPR013783">
    <property type="entry name" value="Ig-like_fold"/>
</dbReference>
<organism evidence="26 27">
    <name type="scientific">Pocillopora damicornis</name>
    <name type="common">Cauliflower coral</name>
    <name type="synonym">Millepora damicornis</name>
    <dbReference type="NCBI Taxonomy" id="46731"/>
    <lineage>
        <taxon>Eukaryota</taxon>
        <taxon>Metazoa</taxon>
        <taxon>Cnidaria</taxon>
        <taxon>Anthozoa</taxon>
        <taxon>Hexacorallia</taxon>
        <taxon>Scleractinia</taxon>
        <taxon>Astrocoeniina</taxon>
        <taxon>Pocilloporidae</taxon>
        <taxon>Pocillopora</taxon>
    </lineage>
</organism>
<dbReference type="GO" id="GO:0043235">
    <property type="term" value="C:receptor complex"/>
    <property type="evidence" value="ECO:0007669"/>
    <property type="project" value="TreeGrafter"/>
</dbReference>
<dbReference type="Pfam" id="PF13927">
    <property type="entry name" value="Ig_3"/>
    <property type="match status" value="1"/>
</dbReference>
<keyword evidence="19" id="KW-0460">Magnesium</keyword>
<keyword evidence="9 18" id="KW-0067">ATP-binding</keyword>
<feature type="domain" description="Ig-like" evidence="24">
    <location>
        <begin position="4"/>
        <end position="84"/>
    </location>
</feature>
<dbReference type="SMART" id="SM00408">
    <property type="entry name" value="IGc2"/>
    <property type="match status" value="2"/>
</dbReference>
<evidence type="ECO:0000256" key="1">
    <source>
        <dbReference type="ARBA" id="ARBA00004167"/>
    </source>
</evidence>
<dbReference type="PANTHER" id="PTHR24416:SF621">
    <property type="entry name" value="TYROSINE KINASE RECEPTOR CAD96CA"/>
    <property type="match status" value="1"/>
</dbReference>
<comment type="caution">
    <text evidence="26">The sequence shown here is derived from an EMBL/GenBank/DDBJ whole genome shotgun (WGS) entry which is preliminary data.</text>
</comment>
<dbReference type="EC" id="2.7.10.1" evidence="3"/>
<dbReference type="CDD" id="cd00192">
    <property type="entry name" value="PTKc"/>
    <property type="match status" value="1"/>
</dbReference>
<evidence type="ECO:0000256" key="9">
    <source>
        <dbReference type="ARBA" id="ARBA00022840"/>
    </source>
</evidence>
<feature type="binding site" evidence="18">
    <location>
        <begin position="472"/>
        <end position="478"/>
    </location>
    <ligand>
        <name>ATP</name>
        <dbReference type="ChEBI" id="CHEBI:30616"/>
    </ligand>
</feature>
<dbReference type="PANTHER" id="PTHR24416">
    <property type="entry name" value="TYROSINE-PROTEIN KINASE RECEPTOR"/>
    <property type="match status" value="1"/>
</dbReference>
<dbReference type="InterPro" id="IPR050122">
    <property type="entry name" value="RTK"/>
</dbReference>
<dbReference type="SMART" id="SM00219">
    <property type="entry name" value="TyrKc"/>
    <property type="match status" value="1"/>
</dbReference>
<protein>
    <recommendedName>
        <fullName evidence="3">receptor protein-tyrosine kinase</fullName>
        <ecNumber evidence="3">2.7.10.1</ecNumber>
    </recommendedName>
</protein>
<feature type="compositionally biased region" description="Low complexity" evidence="21">
    <location>
        <begin position="273"/>
        <end position="296"/>
    </location>
</feature>
<evidence type="ECO:0000256" key="3">
    <source>
        <dbReference type="ARBA" id="ARBA00011902"/>
    </source>
</evidence>
<dbReference type="FunFam" id="1.10.510.10:FF:000554">
    <property type="entry name" value="Predicted protein"/>
    <property type="match status" value="1"/>
</dbReference>
<sequence>MRRPFRDLIRTVEGEDYNITCLRSVNDTDATNSFNFSWHRSGEDDVISNAKLLEILDIKRNSSGNYSCTATNNTANLVRNITVIVYYKPAINRTGLLSQINSSLYQNSSLICRAEGNPTPEISWSKDGRVIWNGTISGIFDIYPSKAEEFGNYTCAAQNKLGKDELHVEVIRTAFPPDPPTITNTFLQLIDPSLTLRWTKPEENGRPIFKYVICHRVLNSSQWNETDVGNILNYNFTLNWGVSYEFALMAVNNQGRSNKSKLETFTVVPEPTPSTAKPTTITTEPTLSTAKPTTTTSDGSNVPLYAAAVGGGVGFLAIVIVVGCCIKRKRNTANSILKGVLEGPKAYQIRTIRRACEVFRSQSSISSERGQTTCAVYANLPCLEEEKQWEFPKNKLHIEKYVGKGAFCVVAQARAEGLGTVAVKIPKENSPDSNKEDLLAEYELMRQLQHHPNIIRLMGAVTMSDPVMVLFEYIPFGDLLGYLRRSRGLSDNYYKDPDVKPSSSLSSKQLLKFSREIADGMAFLSANKIVHRDLAARNVLVGEEETCKITDFGMARDVQGGDIYQKRSKGRLPVKWTAVEALLYGSYTTKSDVWSYGIVLYEIFTIGGRPYPTVPAHNIPYKIKGGYRMPKPAHLDDDIYALMSECWDMEPDRRPTFDSISRTVKRLEHGRKEIIYMNVYNDNLYSNLEDWDE</sequence>
<comment type="similarity">
    <text evidence="2">Belongs to the protein kinase superfamily. CAMK Ser/Thr protein kinase family.</text>
</comment>
<dbReference type="CDD" id="cd00063">
    <property type="entry name" value="FN3"/>
    <property type="match status" value="1"/>
</dbReference>
<reference evidence="26 27" key="1">
    <citation type="journal article" date="2018" name="Sci. Rep.">
        <title>Comparative analysis of the Pocillopora damicornis genome highlights role of immune system in coral evolution.</title>
        <authorList>
            <person name="Cunning R."/>
            <person name="Bay R.A."/>
            <person name="Gillette P."/>
            <person name="Baker A.C."/>
            <person name="Traylor-Knowles N."/>
        </authorList>
    </citation>
    <scope>NUCLEOTIDE SEQUENCE [LARGE SCALE GENOMIC DNA]</scope>
    <source>
        <strain evidence="26">RSMAS</strain>
        <tissue evidence="26">Whole animal</tissue>
    </source>
</reference>
<keyword evidence="27" id="KW-1185">Reference proteome</keyword>
<evidence type="ECO:0000256" key="5">
    <source>
        <dbReference type="ARBA" id="ARBA00022692"/>
    </source>
</evidence>
<dbReference type="Pfam" id="PF07714">
    <property type="entry name" value="PK_Tyr_Ser-Thr"/>
    <property type="match status" value="1"/>
</dbReference>
<keyword evidence="15" id="KW-0325">Glycoprotein</keyword>
<evidence type="ECO:0000256" key="19">
    <source>
        <dbReference type="PIRSR" id="PIRSR000615-3"/>
    </source>
</evidence>
<feature type="site" description="Important for interaction with phosphotyrosine-binding proteins" evidence="20">
    <location>
        <position position="676"/>
    </location>
</feature>
<keyword evidence="13" id="KW-1015">Disulfide bond</keyword>
<evidence type="ECO:0000256" key="17">
    <source>
        <dbReference type="PIRSR" id="PIRSR000615-1"/>
    </source>
</evidence>
<evidence type="ECO:0000313" key="26">
    <source>
        <dbReference type="EMBL" id="RMX53179.1"/>
    </source>
</evidence>
<evidence type="ECO:0000256" key="8">
    <source>
        <dbReference type="ARBA" id="ARBA00022777"/>
    </source>
</evidence>
<dbReference type="InterPro" id="IPR011009">
    <property type="entry name" value="Kinase-like_dom_sf"/>
</dbReference>
<dbReference type="Gene3D" id="2.60.40.10">
    <property type="entry name" value="Immunoglobulins"/>
    <property type="match status" value="3"/>
</dbReference>
<gene>
    <name evidence="26" type="ORF">pdam_00021977</name>
</gene>
<keyword evidence="4" id="KW-0808">Transferase</keyword>
<dbReference type="InterPro" id="IPR003598">
    <property type="entry name" value="Ig_sub2"/>
</dbReference>
<feature type="binding site" evidence="18">
    <location>
        <position position="424"/>
    </location>
    <ligand>
        <name>ATP</name>
        <dbReference type="ChEBI" id="CHEBI:30616"/>
    </ligand>
</feature>
<dbReference type="PRINTS" id="PR00109">
    <property type="entry name" value="TYRKINASE"/>
</dbReference>
<dbReference type="Proteomes" id="UP000275408">
    <property type="component" value="Unassembled WGS sequence"/>
</dbReference>
<feature type="transmembrane region" description="Helical" evidence="22">
    <location>
        <begin position="304"/>
        <end position="326"/>
    </location>
</feature>
<feature type="domain" description="Ig-like" evidence="24">
    <location>
        <begin position="89"/>
        <end position="171"/>
    </location>
</feature>
<keyword evidence="12" id="KW-0829">Tyrosine-protein kinase</keyword>
<feature type="domain" description="Protein kinase" evidence="23">
    <location>
        <begin position="396"/>
        <end position="667"/>
    </location>
</feature>
<feature type="binding site" evidence="19">
    <location>
        <position position="551"/>
    </location>
    <ligand>
        <name>Mg(2+)</name>
        <dbReference type="ChEBI" id="CHEBI:18420"/>
    </ligand>
</feature>
<keyword evidence="16" id="KW-0393">Immunoglobulin domain</keyword>
<evidence type="ECO:0000256" key="15">
    <source>
        <dbReference type="ARBA" id="ARBA00023180"/>
    </source>
</evidence>
<evidence type="ECO:0000259" key="25">
    <source>
        <dbReference type="PROSITE" id="PS50853"/>
    </source>
</evidence>
<dbReference type="SMART" id="SM00060">
    <property type="entry name" value="FN3"/>
    <property type="match status" value="1"/>
</dbReference>